<comment type="cofactor">
    <cofactor evidence="1">
        <name>Mg(2+)</name>
        <dbReference type="ChEBI" id="CHEBI:18420"/>
    </cofactor>
</comment>
<sequence>MAIAVLEQLGKKGEIVSEKAIYQGPIFKLVQQEIQTPDQMTVKRDVVFHKPAVAVLALTPDQKVVVNVEYRAGVNQESLALPAGLLNEGETPLIAAKRELQEETGYVARDLQIMTTVASSEGFTDEKVTLVLAQIETDQKAAKNFDRDEFVTSGLMAYQDLRTRIQTGTVASAQTVSAVGFYELFCRK</sequence>
<comment type="caution">
    <text evidence="4">The sequence shown here is derived from an EMBL/GenBank/DDBJ whole genome shotgun (WGS) entry which is preliminary data.</text>
</comment>
<evidence type="ECO:0000256" key="1">
    <source>
        <dbReference type="ARBA" id="ARBA00001946"/>
    </source>
</evidence>
<organism evidence="4 5">
    <name type="scientific">Loigolactobacillus bifermentans DSM 20003</name>
    <dbReference type="NCBI Taxonomy" id="1423726"/>
    <lineage>
        <taxon>Bacteria</taxon>
        <taxon>Bacillati</taxon>
        <taxon>Bacillota</taxon>
        <taxon>Bacilli</taxon>
        <taxon>Lactobacillales</taxon>
        <taxon>Lactobacillaceae</taxon>
        <taxon>Loigolactobacillus</taxon>
    </lineage>
</organism>
<dbReference type="SUPFAM" id="SSF55811">
    <property type="entry name" value="Nudix"/>
    <property type="match status" value="1"/>
</dbReference>
<dbReference type="GO" id="GO:0019693">
    <property type="term" value="P:ribose phosphate metabolic process"/>
    <property type="evidence" value="ECO:0007669"/>
    <property type="project" value="TreeGrafter"/>
</dbReference>
<evidence type="ECO:0000256" key="2">
    <source>
        <dbReference type="ARBA" id="ARBA00022801"/>
    </source>
</evidence>
<reference evidence="4 5" key="1">
    <citation type="journal article" date="2015" name="Genome Announc.">
        <title>Expanding the biotechnology potential of lactobacilli through comparative genomics of 213 strains and associated genera.</title>
        <authorList>
            <person name="Sun Z."/>
            <person name="Harris H.M."/>
            <person name="McCann A."/>
            <person name="Guo C."/>
            <person name="Argimon S."/>
            <person name="Zhang W."/>
            <person name="Yang X."/>
            <person name="Jeffery I.B."/>
            <person name="Cooney J.C."/>
            <person name="Kagawa T.F."/>
            <person name="Liu W."/>
            <person name="Song Y."/>
            <person name="Salvetti E."/>
            <person name="Wrobel A."/>
            <person name="Rasinkangas P."/>
            <person name="Parkhill J."/>
            <person name="Rea M.C."/>
            <person name="O'Sullivan O."/>
            <person name="Ritari J."/>
            <person name="Douillard F.P."/>
            <person name="Paul Ross R."/>
            <person name="Yang R."/>
            <person name="Briner A.E."/>
            <person name="Felis G.E."/>
            <person name="de Vos W.M."/>
            <person name="Barrangou R."/>
            <person name="Klaenhammer T.R."/>
            <person name="Caufield P.W."/>
            <person name="Cui Y."/>
            <person name="Zhang H."/>
            <person name="O'Toole P.W."/>
        </authorList>
    </citation>
    <scope>NUCLEOTIDE SEQUENCE [LARGE SCALE GENOMIC DNA]</scope>
    <source>
        <strain evidence="4 5">DSM 20003</strain>
    </source>
</reference>
<protein>
    <submittedName>
        <fullName evidence="4">Adp-ribose pyrophosphatase</fullName>
    </submittedName>
</protein>
<dbReference type="PATRIC" id="fig|1423726.3.peg.1508"/>
<name>A0A0R1GPB3_9LACO</name>
<dbReference type="Gene3D" id="3.90.79.10">
    <property type="entry name" value="Nucleoside Triphosphate Pyrophosphohydrolase"/>
    <property type="match status" value="1"/>
</dbReference>
<dbReference type="PANTHER" id="PTHR11839:SF18">
    <property type="entry name" value="NUDIX HYDROLASE DOMAIN-CONTAINING PROTEIN"/>
    <property type="match status" value="1"/>
</dbReference>
<dbReference type="PROSITE" id="PS00893">
    <property type="entry name" value="NUDIX_BOX"/>
    <property type="match status" value="1"/>
</dbReference>
<dbReference type="InterPro" id="IPR020084">
    <property type="entry name" value="NUDIX_hydrolase_CS"/>
</dbReference>
<feature type="domain" description="Nudix hydrolase" evidence="3">
    <location>
        <begin position="48"/>
        <end position="178"/>
    </location>
</feature>
<dbReference type="GO" id="GO:0005829">
    <property type="term" value="C:cytosol"/>
    <property type="evidence" value="ECO:0007669"/>
    <property type="project" value="TreeGrafter"/>
</dbReference>
<evidence type="ECO:0000313" key="5">
    <source>
        <dbReference type="Proteomes" id="UP000051461"/>
    </source>
</evidence>
<dbReference type="InterPro" id="IPR000086">
    <property type="entry name" value="NUDIX_hydrolase_dom"/>
</dbReference>
<dbReference type="GO" id="GO:0016787">
    <property type="term" value="F:hydrolase activity"/>
    <property type="evidence" value="ECO:0007669"/>
    <property type="project" value="UniProtKB-KW"/>
</dbReference>
<dbReference type="PANTHER" id="PTHR11839">
    <property type="entry name" value="UDP/ADP-SUGAR PYROPHOSPHATASE"/>
    <property type="match status" value="1"/>
</dbReference>
<accession>A0A0R1GPB3</accession>
<dbReference type="PROSITE" id="PS51462">
    <property type="entry name" value="NUDIX"/>
    <property type="match status" value="1"/>
</dbReference>
<dbReference type="CDD" id="cd03424">
    <property type="entry name" value="NUDIX_ADPRase_Nudt5_UGPPase_Nudt14"/>
    <property type="match status" value="1"/>
</dbReference>
<proteinExistence type="predicted"/>
<dbReference type="GO" id="GO:0006753">
    <property type="term" value="P:nucleoside phosphate metabolic process"/>
    <property type="evidence" value="ECO:0007669"/>
    <property type="project" value="TreeGrafter"/>
</dbReference>
<dbReference type="Proteomes" id="UP000051461">
    <property type="component" value="Unassembled WGS sequence"/>
</dbReference>
<dbReference type="STRING" id="1423726.FC07_GL001457"/>
<keyword evidence="2" id="KW-0378">Hydrolase</keyword>
<dbReference type="EMBL" id="AZDA01000121">
    <property type="protein sequence ID" value="KRK33202.1"/>
    <property type="molecule type" value="Genomic_DNA"/>
</dbReference>
<keyword evidence="5" id="KW-1185">Reference proteome</keyword>
<dbReference type="InterPro" id="IPR015797">
    <property type="entry name" value="NUDIX_hydrolase-like_dom_sf"/>
</dbReference>
<evidence type="ECO:0000313" key="4">
    <source>
        <dbReference type="EMBL" id="KRK33202.1"/>
    </source>
</evidence>
<gene>
    <name evidence="4" type="ORF">FC07_GL001457</name>
</gene>
<dbReference type="Pfam" id="PF00293">
    <property type="entry name" value="NUDIX"/>
    <property type="match status" value="1"/>
</dbReference>
<evidence type="ECO:0000259" key="3">
    <source>
        <dbReference type="PROSITE" id="PS51462"/>
    </source>
</evidence>
<dbReference type="AlphaFoldDB" id="A0A0R1GPB3"/>